<accession>X1QS51</accession>
<evidence type="ECO:0000313" key="1">
    <source>
        <dbReference type="EMBL" id="GAI53760.1"/>
    </source>
</evidence>
<reference evidence="1" key="1">
    <citation type="journal article" date="2014" name="Front. Microbiol.">
        <title>High frequency of phylogenetically diverse reductive dehalogenase-homologous genes in deep subseafloor sedimentary metagenomes.</title>
        <authorList>
            <person name="Kawai M."/>
            <person name="Futagami T."/>
            <person name="Toyoda A."/>
            <person name="Takaki Y."/>
            <person name="Nishi S."/>
            <person name="Hori S."/>
            <person name="Arai W."/>
            <person name="Tsubouchi T."/>
            <person name="Morono Y."/>
            <person name="Uchiyama I."/>
            <person name="Ito T."/>
            <person name="Fujiyama A."/>
            <person name="Inagaki F."/>
            <person name="Takami H."/>
        </authorList>
    </citation>
    <scope>NUCLEOTIDE SEQUENCE</scope>
    <source>
        <strain evidence="1">Expedition CK06-06</strain>
    </source>
</reference>
<sequence>MSCDDMYVCEEGTRLPSCRIKIMMGKCDKFNSTKEYEIFICTKFFEKAMKGKQT</sequence>
<protein>
    <submittedName>
        <fullName evidence="1">Uncharacterized protein</fullName>
    </submittedName>
</protein>
<proteinExistence type="predicted"/>
<gene>
    <name evidence="1" type="ORF">S06H3_54816</name>
</gene>
<dbReference type="EMBL" id="BARV01035097">
    <property type="protein sequence ID" value="GAI53760.1"/>
    <property type="molecule type" value="Genomic_DNA"/>
</dbReference>
<dbReference type="AlphaFoldDB" id="X1QS51"/>
<comment type="caution">
    <text evidence="1">The sequence shown here is derived from an EMBL/GenBank/DDBJ whole genome shotgun (WGS) entry which is preliminary data.</text>
</comment>
<name>X1QS51_9ZZZZ</name>
<organism evidence="1">
    <name type="scientific">marine sediment metagenome</name>
    <dbReference type="NCBI Taxonomy" id="412755"/>
    <lineage>
        <taxon>unclassified sequences</taxon>
        <taxon>metagenomes</taxon>
        <taxon>ecological metagenomes</taxon>
    </lineage>
</organism>